<name>A0A7T0C3N5_9BACT</name>
<evidence type="ECO:0000313" key="1">
    <source>
        <dbReference type="EMBL" id="QPJ65957.1"/>
    </source>
</evidence>
<dbReference type="Proteomes" id="UP000594464">
    <property type="component" value="Chromosome"/>
</dbReference>
<dbReference type="AlphaFoldDB" id="A0A7T0C3N5"/>
<accession>A0A7T0C3N5</accession>
<gene>
    <name evidence="1" type="ORF">G3M78_11355</name>
</gene>
<sequence length="190" mass="22026">MPRFKLKAKDSKLIEKVVKAFEESEIIQRQKEMTAGRWDFVVFAPLDKKQISLRKGFVEHSKIQRAPLYIASLSDPSGHDAGGIPIEEFISEDIPEEYEGLEIIHIDPVRPLTIEKKEVRDNHSKFESEICKQFENENIAILRAPKDADWMMAVMKYLHECDKAFPDQIQQAFFENFRQSGNSSHGKYLN</sequence>
<reference evidence="2" key="1">
    <citation type="submission" date="2020-02" db="EMBL/GenBank/DDBJ databases">
        <title>Genomic and physiological characterization of two novel Nitrospinaceae genera.</title>
        <authorList>
            <person name="Mueller A.J."/>
            <person name="Jung M.-Y."/>
            <person name="Strachan C.R."/>
            <person name="Herbold C.W."/>
            <person name="Kirkegaard R.H."/>
            <person name="Daims H."/>
        </authorList>
    </citation>
    <scope>NUCLEOTIDE SEQUENCE [LARGE SCALE GENOMIC DNA]</scope>
</reference>
<dbReference type="EMBL" id="CP048620">
    <property type="protein sequence ID" value="QPJ65957.1"/>
    <property type="molecule type" value="Genomic_DNA"/>
</dbReference>
<organism evidence="1 2">
    <name type="scientific">Candidatus Nitrohelix vancouverensis</name>
    <dbReference type="NCBI Taxonomy" id="2705534"/>
    <lineage>
        <taxon>Bacteria</taxon>
        <taxon>Pseudomonadati</taxon>
        <taxon>Nitrospinota/Tectimicrobiota group</taxon>
        <taxon>Nitrospinota</taxon>
        <taxon>Nitrospinia</taxon>
        <taxon>Nitrospinales</taxon>
        <taxon>Nitrospinaceae</taxon>
        <taxon>Candidatus Nitrohelix</taxon>
    </lineage>
</organism>
<evidence type="ECO:0000313" key="2">
    <source>
        <dbReference type="Proteomes" id="UP000594464"/>
    </source>
</evidence>
<protein>
    <submittedName>
        <fullName evidence="1">Uncharacterized protein</fullName>
    </submittedName>
</protein>
<proteinExistence type="predicted"/>
<dbReference type="KEGG" id="nva:G3M78_11355"/>